<reference evidence="1" key="2">
    <citation type="journal article" date="2021" name="PeerJ">
        <title>Extensive microbial diversity within the chicken gut microbiome revealed by metagenomics and culture.</title>
        <authorList>
            <person name="Gilroy R."/>
            <person name="Ravi A."/>
            <person name="Getino M."/>
            <person name="Pursley I."/>
            <person name="Horton D.L."/>
            <person name="Alikhan N.F."/>
            <person name="Baker D."/>
            <person name="Gharbi K."/>
            <person name="Hall N."/>
            <person name="Watson M."/>
            <person name="Adriaenssens E.M."/>
            <person name="Foster-Nyarko E."/>
            <person name="Jarju S."/>
            <person name="Secka A."/>
            <person name="Antonio M."/>
            <person name="Oren A."/>
            <person name="Chaudhuri R.R."/>
            <person name="La Ragione R."/>
            <person name="Hildebrand F."/>
            <person name="Pallen M.J."/>
        </authorList>
    </citation>
    <scope>NUCLEOTIDE SEQUENCE</scope>
    <source>
        <strain evidence="1">CHK147-3167</strain>
    </source>
</reference>
<organism evidence="1 2">
    <name type="scientific">Candidatus Coprosoma intestinipullorum</name>
    <dbReference type="NCBI Taxonomy" id="2840752"/>
    <lineage>
        <taxon>Bacteria</taxon>
        <taxon>Bacillati</taxon>
        <taxon>Bacillota</taxon>
        <taxon>Bacillota incertae sedis</taxon>
        <taxon>Candidatus Coprosoma</taxon>
    </lineage>
</organism>
<reference evidence="1" key="1">
    <citation type="submission" date="2020-10" db="EMBL/GenBank/DDBJ databases">
        <authorList>
            <person name="Gilroy R."/>
        </authorList>
    </citation>
    <scope>NUCLEOTIDE SEQUENCE</scope>
    <source>
        <strain evidence="1">CHK147-3167</strain>
    </source>
</reference>
<proteinExistence type="predicted"/>
<evidence type="ECO:0000313" key="1">
    <source>
        <dbReference type="EMBL" id="HIQ90420.1"/>
    </source>
</evidence>
<dbReference type="Proteomes" id="UP000886786">
    <property type="component" value="Unassembled WGS sequence"/>
</dbReference>
<gene>
    <name evidence="1" type="ORF">IAB27_02175</name>
</gene>
<protein>
    <submittedName>
        <fullName evidence="1">Uncharacterized protein</fullName>
    </submittedName>
</protein>
<accession>A0A9D1CYR7</accession>
<evidence type="ECO:0000313" key="2">
    <source>
        <dbReference type="Proteomes" id="UP000886786"/>
    </source>
</evidence>
<comment type="caution">
    <text evidence="1">The sequence shown here is derived from an EMBL/GenBank/DDBJ whole genome shotgun (WGS) entry which is preliminary data.</text>
</comment>
<name>A0A9D1CYR7_9FIRM</name>
<dbReference type="AlphaFoldDB" id="A0A9D1CYR7"/>
<sequence>MNNDLLSGLQFAFNLTKHENTILSIKNVEDGGFTFPIEFPIEFPCNRVYWLDITGLDIKFKYKNQYENYLKFLSNKRIINTVAQIEKLIFNMVKEL</sequence>
<dbReference type="EMBL" id="DVFV01000042">
    <property type="protein sequence ID" value="HIQ90420.1"/>
    <property type="molecule type" value="Genomic_DNA"/>
</dbReference>